<name>A0A1J6HV15_NICAT</name>
<dbReference type="SMR" id="A0A1J6HV15"/>
<dbReference type="Proteomes" id="UP000187609">
    <property type="component" value="Unassembled WGS sequence"/>
</dbReference>
<dbReference type="EMBL" id="MJEQ01037193">
    <property type="protein sequence ID" value="OIS96708.1"/>
    <property type="molecule type" value="Genomic_DNA"/>
</dbReference>
<organism evidence="1 2">
    <name type="scientific">Nicotiana attenuata</name>
    <name type="common">Coyote tobacco</name>
    <dbReference type="NCBI Taxonomy" id="49451"/>
    <lineage>
        <taxon>Eukaryota</taxon>
        <taxon>Viridiplantae</taxon>
        <taxon>Streptophyta</taxon>
        <taxon>Embryophyta</taxon>
        <taxon>Tracheophyta</taxon>
        <taxon>Spermatophyta</taxon>
        <taxon>Magnoliopsida</taxon>
        <taxon>eudicotyledons</taxon>
        <taxon>Gunneridae</taxon>
        <taxon>Pentapetalae</taxon>
        <taxon>asterids</taxon>
        <taxon>lamiids</taxon>
        <taxon>Solanales</taxon>
        <taxon>Solanaceae</taxon>
        <taxon>Nicotianoideae</taxon>
        <taxon>Nicotianeae</taxon>
        <taxon>Nicotiana</taxon>
    </lineage>
</organism>
<reference evidence="1" key="1">
    <citation type="submission" date="2016-11" db="EMBL/GenBank/DDBJ databases">
        <title>The genome of Nicotiana attenuata.</title>
        <authorList>
            <person name="Xu S."/>
            <person name="Brockmoeller T."/>
            <person name="Gaquerel E."/>
            <person name="Navarro A."/>
            <person name="Kuhl H."/>
            <person name="Gase K."/>
            <person name="Ling Z."/>
            <person name="Zhou W."/>
            <person name="Kreitzer C."/>
            <person name="Stanke M."/>
            <person name="Tang H."/>
            <person name="Lyons E."/>
            <person name="Pandey P."/>
            <person name="Pandey S.P."/>
            <person name="Timmermann B."/>
            <person name="Baldwin I.T."/>
        </authorList>
    </citation>
    <scope>NUCLEOTIDE SEQUENCE [LARGE SCALE GENOMIC DNA]</scope>
    <source>
        <strain evidence="1">UT</strain>
    </source>
</reference>
<evidence type="ECO:0000313" key="2">
    <source>
        <dbReference type="Proteomes" id="UP000187609"/>
    </source>
</evidence>
<gene>
    <name evidence="1" type="ORF">A4A49_60694</name>
</gene>
<dbReference type="AlphaFoldDB" id="A0A1J6HV15"/>
<dbReference type="Gramene" id="OIS96708">
    <property type="protein sequence ID" value="OIS96708"/>
    <property type="gene ID" value="A4A49_60694"/>
</dbReference>
<comment type="caution">
    <text evidence="1">The sequence shown here is derived from an EMBL/GenBank/DDBJ whole genome shotgun (WGS) entry which is preliminary data.</text>
</comment>
<protein>
    <submittedName>
        <fullName evidence="1">Uncharacterized protein</fullName>
    </submittedName>
</protein>
<accession>A0A1J6HV15</accession>
<proteinExistence type="predicted"/>
<sequence>MSQGSSASFGSRKNCHCSMTANEFPATTPVNVGKRFSKCSKRKDNNLLDPRITDLISSLKCENDDLKRKKIVIQMMVANLDNILVMDVHEK</sequence>
<keyword evidence="2" id="KW-1185">Reference proteome</keyword>
<evidence type="ECO:0000313" key="1">
    <source>
        <dbReference type="EMBL" id="OIS96708.1"/>
    </source>
</evidence>